<organism evidence="1 2">
    <name type="scientific">Aliterella atlantica CENA595</name>
    <dbReference type="NCBI Taxonomy" id="1618023"/>
    <lineage>
        <taxon>Bacteria</taxon>
        <taxon>Bacillati</taxon>
        <taxon>Cyanobacteriota</taxon>
        <taxon>Cyanophyceae</taxon>
        <taxon>Chroococcidiopsidales</taxon>
        <taxon>Aliterellaceae</taxon>
        <taxon>Aliterella</taxon>
    </lineage>
</organism>
<dbReference type="InterPro" id="IPR029039">
    <property type="entry name" value="Flavoprotein-like_sf"/>
</dbReference>
<dbReference type="EMBL" id="JYON01000034">
    <property type="protein sequence ID" value="KJH69776.1"/>
    <property type="molecule type" value="Genomic_DNA"/>
</dbReference>
<reference evidence="1 2" key="1">
    <citation type="submission" date="2015-02" db="EMBL/GenBank/DDBJ databases">
        <title>Draft genome of a novel marine cyanobacterium (Chroococcales) isolated from South Atlantic Ocean.</title>
        <authorList>
            <person name="Rigonato J."/>
            <person name="Alvarenga D.O."/>
            <person name="Branco L.H."/>
            <person name="Varani A.M."/>
            <person name="Brandini F.P."/>
            <person name="Fiore M.F."/>
        </authorList>
    </citation>
    <scope>NUCLEOTIDE SEQUENCE [LARGE SCALE GENOMIC DNA]</scope>
    <source>
        <strain evidence="1 2">CENA595</strain>
    </source>
</reference>
<dbReference type="Proteomes" id="UP000032452">
    <property type="component" value="Unassembled WGS sequence"/>
</dbReference>
<sequence length="70" mass="8168">MSFKTIVFYGSYRRDRQGIKAAYFIFEQLQQRNHEVIFADAKEYSFGILDRMYKKSDGVTTEVKAVCNGT</sequence>
<dbReference type="STRING" id="1618023.UH38_21925"/>
<keyword evidence="2" id="KW-1185">Reference proteome</keyword>
<accession>A0A0D8ZRF8</accession>
<protein>
    <recommendedName>
        <fullName evidence="3">NADPH-dependent FMN reductase-like domain-containing protein</fullName>
    </recommendedName>
</protein>
<comment type="caution">
    <text evidence="1">The sequence shown here is derived from an EMBL/GenBank/DDBJ whole genome shotgun (WGS) entry which is preliminary data.</text>
</comment>
<dbReference type="RefSeq" id="WP_045056826.1">
    <property type="nucleotide sequence ID" value="NZ_CAWMDP010000031.1"/>
</dbReference>
<dbReference type="SUPFAM" id="SSF52218">
    <property type="entry name" value="Flavoproteins"/>
    <property type="match status" value="1"/>
</dbReference>
<name>A0A0D8ZRF8_9CYAN</name>
<evidence type="ECO:0000313" key="2">
    <source>
        <dbReference type="Proteomes" id="UP000032452"/>
    </source>
</evidence>
<evidence type="ECO:0000313" key="1">
    <source>
        <dbReference type="EMBL" id="KJH69776.1"/>
    </source>
</evidence>
<proteinExistence type="predicted"/>
<gene>
    <name evidence="1" type="ORF">UH38_21925</name>
</gene>
<evidence type="ECO:0008006" key="3">
    <source>
        <dbReference type="Google" id="ProtNLM"/>
    </source>
</evidence>
<dbReference type="AlphaFoldDB" id="A0A0D8ZRF8"/>